<comment type="caution">
    <text evidence="2">The sequence shown here is derived from an EMBL/GenBank/DDBJ whole genome shotgun (WGS) entry which is preliminary data.</text>
</comment>
<name>A0A263D3Q0_9PSEU</name>
<dbReference type="Pfam" id="PF12728">
    <property type="entry name" value="HTH_17"/>
    <property type="match status" value="1"/>
</dbReference>
<organism evidence="2 3">
    <name type="scientific">Amycolatopsis antarctica</name>
    <dbReference type="NCBI Taxonomy" id="1854586"/>
    <lineage>
        <taxon>Bacteria</taxon>
        <taxon>Bacillati</taxon>
        <taxon>Actinomycetota</taxon>
        <taxon>Actinomycetes</taxon>
        <taxon>Pseudonocardiales</taxon>
        <taxon>Pseudonocardiaceae</taxon>
        <taxon>Amycolatopsis</taxon>
    </lineage>
</organism>
<accession>A0A263D3Q0</accession>
<sequence length="89" mass="9620">MRKRASGVPTYTVPEAAALLSVSQEYLYRLIQADVFPAVRMRHGRSQGRYVVPAKAVEHLLDGATAEGGCTEVADWAEAWRTQTTGGAA</sequence>
<protein>
    <submittedName>
        <fullName evidence="2">DNA-binding protein</fullName>
    </submittedName>
</protein>
<gene>
    <name evidence="2" type="ORF">CFN78_13585</name>
</gene>
<dbReference type="OrthoDB" id="3389529at2"/>
<proteinExistence type="predicted"/>
<feature type="domain" description="Helix-turn-helix" evidence="1">
    <location>
        <begin position="11"/>
        <end position="62"/>
    </location>
</feature>
<dbReference type="AlphaFoldDB" id="A0A263D3Q0"/>
<keyword evidence="2" id="KW-0238">DNA-binding</keyword>
<evidence type="ECO:0000259" key="1">
    <source>
        <dbReference type="Pfam" id="PF12728"/>
    </source>
</evidence>
<dbReference type="InterPro" id="IPR010093">
    <property type="entry name" value="SinI_DNA-bd"/>
</dbReference>
<dbReference type="GO" id="GO:0003677">
    <property type="term" value="F:DNA binding"/>
    <property type="evidence" value="ECO:0007669"/>
    <property type="project" value="UniProtKB-KW"/>
</dbReference>
<dbReference type="NCBIfam" id="TIGR01764">
    <property type="entry name" value="excise"/>
    <property type="match status" value="1"/>
</dbReference>
<reference evidence="2 3" key="1">
    <citation type="submission" date="2017-07" db="EMBL/GenBank/DDBJ databases">
        <title>Amycolatopsis antarcticus sp. nov., isolated from the surface of an Antarcticus brown macroalga.</title>
        <authorList>
            <person name="Wang J."/>
            <person name="Leiva S."/>
            <person name="Huang J."/>
            <person name="Huang Y."/>
        </authorList>
    </citation>
    <scope>NUCLEOTIDE SEQUENCE [LARGE SCALE GENOMIC DNA]</scope>
    <source>
        <strain evidence="2 3">AU-G6</strain>
    </source>
</reference>
<dbReference type="InterPro" id="IPR041657">
    <property type="entry name" value="HTH_17"/>
</dbReference>
<dbReference type="Proteomes" id="UP000242444">
    <property type="component" value="Unassembled WGS sequence"/>
</dbReference>
<evidence type="ECO:0000313" key="2">
    <source>
        <dbReference type="EMBL" id="OZM72839.1"/>
    </source>
</evidence>
<dbReference type="EMBL" id="NKYE01000007">
    <property type="protein sequence ID" value="OZM72839.1"/>
    <property type="molecule type" value="Genomic_DNA"/>
</dbReference>
<evidence type="ECO:0000313" key="3">
    <source>
        <dbReference type="Proteomes" id="UP000242444"/>
    </source>
</evidence>
<dbReference type="InParanoid" id="A0A263D3Q0"/>
<keyword evidence="3" id="KW-1185">Reference proteome</keyword>